<dbReference type="InterPro" id="IPR035441">
    <property type="entry name" value="TFIIS/LEDGF_dom_sf"/>
</dbReference>
<accession>A0A0G4HQB0</accession>
<evidence type="ECO:0000256" key="2">
    <source>
        <dbReference type="SAM" id="MobiDB-lite"/>
    </source>
</evidence>
<dbReference type="PROSITE" id="PS51319">
    <property type="entry name" value="TFIIS_N"/>
    <property type="match status" value="1"/>
</dbReference>
<feature type="region of interest" description="Disordered" evidence="2">
    <location>
        <begin position="92"/>
        <end position="113"/>
    </location>
</feature>
<dbReference type="GO" id="GO:0005634">
    <property type="term" value="C:nucleus"/>
    <property type="evidence" value="ECO:0007669"/>
    <property type="project" value="UniProtKB-SubCell"/>
</dbReference>
<dbReference type="Pfam" id="PF08711">
    <property type="entry name" value="Med26"/>
    <property type="match status" value="1"/>
</dbReference>
<protein>
    <recommendedName>
        <fullName evidence="3">TFIIS N-terminal domain-containing protein</fullName>
    </recommendedName>
</protein>
<sequence>MEFNAALHEGQFKKWAKKLKSATDTVEIEQGLEALSALETNPALLGATKIGAHVNKLTKRGDLSDKLRKNAASLVAKWRQMAENAKAKVLARREKEKREEEQQAPAAGEAAEKAGSMFTEHYYAGPKVENEMPDIV</sequence>
<evidence type="ECO:0000259" key="3">
    <source>
        <dbReference type="PROSITE" id="PS51319"/>
    </source>
</evidence>
<gene>
    <name evidence="4" type="ORF">Cvel_7923</name>
</gene>
<dbReference type="SUPFAM" id="SSF47676">
    <property type="entry name" value="Conserved domain common to transcription factors TFIIS, elongin A, CRSP70"/>
    <property type="match status" value="1"/>
</dbReference>
<dbReference type="Gene3D" id="1.20.930.10">
    <property type="entry name" value="Conserved domain common to transcription factors TFIIS, elongin A, CRSP70"/>
    <property type="match status" value="1"/>
</dbReference>
<feature type="compositionally biased region" description="Basic and acidic residues" evidence="2">
    <location>
        <begin position="92"/>
        <end position="101"/>
    </location>
</feature>
<feature type="domain" description="TFIIS N-terminal" evidence="3">
    <location>
        <begin position="1"/>
        <end position="85"/>
    </location>
</feature>
<organism evidence="4">
    <name type="scientific">Chromera velia CCMP2878</name>
    <dbReference type="NCBI Taxonomy" id="1169474"/>
    <lineage>
        <taxon>Eukaryota</taxon>
        <taxon>Sar</taxon>
        <taxon>Alveolata</taxon>
        <taxon>Colpodellida</taxon>
        <taxon>Chromeraceae</taxon>
        <taxon>Chromera</taxon>
    </lineage>
</organism>
<keyword evidence="1" id="KW-0539">Nucleus</keyword>
<dbReference type="InterPro" id="IPR017923">
    <property type="entry name" value="TFIIS_N"/>
</dbReference>
<name>A0A0G4HQB0_9ALVE</name>
<evidence type="ECO:0000256" key="1">
    <source>
        <dbReference type="PROSITE-ProRule" id="PRU00649"/>
    </source>
</evidence>
<evidence type="ECO:0000313" key="4">
    <source>
        <dbReference type="EMBL" id="CEM46466.1"/>
    </source>
</evidence>
<comment type="subcellular location">
    <subcellularLocation>
        <location evidence="1">Nucleus</location>
    </subcellularLocation>
</comment>
<dbReference type="AlphaFoldDB" id="A0A0G4HQB0"/>
<reference evidence="4" key="1">
    <citation type="submission" date="2014-11" db="EMBL/GenBank/DDBJ databases">
        <authorList>
            <person name="Otto D Thomas"/>
            <person name="Naeem Raeece"/>
        </authorList>
    </citation>
    <scope>NUCLEOTIDE SEQUENCE</scope>
</reference>
<dbReference type="EMBL" id="CDMZ01003460">
    <property type="protein sequence ID" value="CEM46466.1"/>
    <property type="molecule type" value="Genomic_DNA"/>
</dbReference>
<feature type="compositionally biased region" description="Low complexity" evidence="2">
    <location>
        <begin position="103"/>
        <end position="113"/>
    </location>
</feature>
<dbReference type="PhylomeDB" id="A0A0G4HQB0"/>
<dbReference type="VEuPathDB" id="CryptoDB:Cvel_7923"/>
<proteinExistence type="predicted"/>